<organism evidence="1 2">
    <name type="scientific">Streptomyces cirratus</name>
    <dbReference type="NCBI Taxonomy" id="68187"/>
    <lineage>
        <taxon>Bacteria</taxon>
        <taxon>Bacillati</taxon>
        <taxon>Actinomycetota</taxon>
        <taxon>Actinomycetes</taxon>
        <taxon>Kitasatosporales</taxon>
        <taxon>Streptomycetaceae</taxon>
        <taxon>Streptomyces</taxon>
    </lineage>
</organism>
<evidence type="ECO:0000313" key="1">
    <source>
        <dbReference type="EMBL" id="GHB56061.1"/>
    </source>
</evidence>
<sequence length="104" mass="10852">MTENEIKLKAIAVLTGMRGDVGTDYVSALLSEVTPAEFLVPAEADPAEIGLALLEQLSGPWSALVSGFVLAFEAVADAYDEADPEMSAQEILQALALELAAGDD</sequence>
<evidence type="ECO:0000313" key="2">
    <source>
        <dbReference type="Proteomes" id="UP000642673"/>
    </source>
</evidence>
<keyword evidence="2" id="KW-1185">Reference proteome</keyword>
<name>A0ABQ3ERX7_9ACTN</name>
<gene>
    <name evidence="1" type="ORF">GCM10010347_27600</name>
</gene>
<reference evidence="2" key="1">
    <citation type="journal article" date="2019" name="Int. J. Syst. Evol. Microbiol.">
        <title>The Global Catalogue of Microorganisms (GCM) 10K type strain sequencing project: providing services to taxonomists for standard genome sequencing and annotation.</title>
        <authorList>
            <consortium name="The Broad Institute Genomics Platform"/>
            <consortium name="The Broad Institute Genome Sequencing Center for Infectious Disease"/>
            <person name="Wu L."/>
            <person name="Ma J."/>
        </authorList>
    </citation>
    <scope>NUCLEOTIDE SEQUENCE [LARGE SCALE GENOMIC DNA]</scope>
    <source>
        <strain evidence="2">JCM 4738</strain>
    </source>
</reference>
<dbReference type="Proteomes" id="UP000642673">
    <property type="component" value="Unassembled WGS sequence"/>
</dbReference>
<proteinExistence type="predicted"/>
<accession>A0ABQ3ERX7</accession>
<dbReference type="EMBL" id="BMVP01000004">
    <property type="protein sequence ID" value="GHB56061.1"/>
    <property type="molecule type" value="Genomic_DNA"/>
</dbReference>
<dbReference type="RefSeq" id="WP_190184398.1">
    <property type="nucleotide sequence ID" value="NZ_BMVP01000004.1"/>
</dbReference>
<protein>
    <submittedName>
        <fullName evidence="1">Uncharacterized protein</fullName>
    </submittedName>
</protein>
<comment type="caution">
    <text evidence="1">The sequence shown here is derived from an EMBL/GenBank/DDBJ whole genome shotgun (WGS) entry which is preliminary data.</text>
</comment>